<feature type="region of interest" description="Disordered" evidence="11">
    <location>
        <begin position="1"/>
        <end position="21"/>
    </location>
</feature>
<sequence length="643" mass="69041">MTGLLASRPYTEDTRSPTNSADILMRHPSAEDLDAAHQLVSSARGGRDNAVNFRPDRPEMAGKVLENVQADARSKVDSSSQNGRQSPVEQSQNQMPAESGGYPTDSPAPSKQSPTTQSKEPVFTGHSCSNCGTKRTPLWRRSPTGATICNACGLYLKARNADRPTHRARPLASTPYGSNSAQNPDYKSRSSTSPAPKDGADSQRSDTWSNYAVKECTPSGSCPGGGSCNGTGGAEGCDGCPAYNNRIYKSAARSAMALHSPRTSPQAPNQGGPGSTDGETGSSNPDGVTLQIACQNCQTTVTPLWRRDENGHPICNACGLYHKLHGSYRPPTMKKSIIKRRKRVVPAIRERSPTAGTQSSNDSASPEAHTPSLPHNYDSHRQYQNVEQGNGQLSSHARPAFPHSYHPPPPTDFTGYTSNPTSLPHHPPPPQQPPYDNNNNNNNNNDDSRHSSIPLLPRANNNPKKRTISESSTEDSQLHQQQYQPQQQLSNQMSTHLPPINPHGASSSAANNSGRLNSISSLLNHPGERGSGGATAASDRDDSRVVDPALSSTSAPRPKQLPQQHHQQQVSAAHPRDSPSRFSPSISPTQPPPMAVAPGGDGSAVVMDHGGDPRAERRAQLHREAEHMREALRAKERELASLE</sequence>
<feature type="region of interest" description="Disordered" evidence="11">
    <location>
        <begin position="163"/>
        <end position="206"/>
    </location>
</feature>
<evidence type="ECO:0000256" key="6">
    <source>
        <dbReference type="ARBA" id="ARBA00023015"/>
    </source>
</evidence>
<feature type="region of interest" description="Disordered" evidence="11">
    <location>
        <begin position="254"/>
        <end position="287"/>
    </location>
</feature>
<name>A0A1B7NM95_9EURO</name>
<dbReference type="Pfam" id="PF00320">
    <property type="entry name" value="GATA"/>
    <property type="match status" value="2"/>
</dbReference>
<dbReference type="GO" id="GO:0006879">
    <property type="term" value="P:intracellular iron ion homeostasis"/>
    <property type="evidence" value="ECO:0007669"/>
    <property type="project" value="UniProtKB-ARBA"/>
</dbReference>
<dbReference type="GO" id="GO:0008270">
    <property type="term" value="F:zinc ion binding"/>
    <property type="evidence" value="ECO:0007669"/>
    <property type="project" value="UniProtKB-KW"/>
</dbReference>
<feature type="region of interest" description="Disordered" evidence="11">
    <location>
        <begin position="38"/>
        <end position="139"/>
    </location>
</feature>
<reference evidence="13 14" key="1">
    <citation type="submission" date="2015-07" db="EMBL/GenBank/DDBJ databases">
        <title>Emmonsia species relationships and genome sequence.</title>
        <authorList>
            <person name="Cuomo C.A."/>
            <person name="Schwartz I.S."/>
            <person name="Kenyon C."/>
            <person name="de Hoog G.S."/>
            <person name="Govender N.P."/>
            <person name="Botha A."/>
            <person name="Moreno L."/>
            <person name="de Vries M."/>
            <person name="Munoz J.F."/>
            <person name="Stielow J.B."/>
        </authorList>
    </citation>
    <scope>NUCLEOTIDE SEQUENCE [LARGE SCALE GENOMIC DNA]</scope>
    <source>
        <strain evidence="13 14">CBS 136260</strain>
    </source>
</reference>
<keyword evidence="4 10" id="KW-0863">Zinc-finger</keyword>
<keyword evidence="8" id="KW-0804">Transcription</keyword>
<accession>A0A1B7NM95</accession>
<evidence type="ECO:0000313" key="13">
    <source>
        <dbReference type="EMBL" id="OAX77944.1"/>
    </source>
</evidence>
<dbReference type="GO" id="GO:0000981">
    <property type="term" value="F:DNA-binding transcription factor activity, RNA polymerase II-specific"/>
    <property type="evidence" value="ECO:0007669"/>
    <property type="project" value="TreeGrafter"/>
</dbReference>
<dbReference type="PANTHER" id="PTHR10071">
    <property type="entry name" value="TRANSCRIPTION FACTOR GATA FAMILY MEMBER"/>
    <property type="match status" value="1"/>
</dbReference>
<dbReference type="AlphaFoldDB" id="A0A1B7NM95"/>
<dbReference type="PANTHER" id="PTHR10071:SF335">
    <property type="entry name" value="IRON-SENSING TRANSCRIPTIONAL REPRESSOR-RELATED"/>
    <property type="match status" value="1"/>
</dbReference>
<feature type="compositionally biased region" description="Polar residues" evidence="11">
    <location>
        <begin position="514"/>
        <end position="523"/>
    </location>
</feature>
<dbReference type="EMBL" id="LGUA01001892">
    <property type="protein sequence ID" value="OAX77944.1"/>
    <property type="molecule type" value="Genomic_DNA"/>
</dbReference>
<feature type="region of interest" description="Disordered" evidence="11">
    <location>
        <begin position="329"/>
        <end position="618"/>
    </location>
</feature>
<keyword evidence="7" id="KW-0175">Coiled coil</keyword>
<evidence type="ECO:0000256" key="9">
    <source>
        <dbReference type="ARBA" id="ARBA00023242"/>
    </source>
</evidence>
<dbReference type="PRINTS" id="PR00619">
    <property type="entry name" value="GATAZNFINGER"/>
</dbReference>
<dbReference type="PROSITE" id="PS00344">
    <property type="entry name" value="GATA_ZN_FINGER_1"/>
    <property type="match status" value="2"/>
</dbReference>
<dbReference type="GO" id="GO:0000122">
    <property type="term" value="P:negative regulation of transcription by RNA polymerase II"/>
    <property type="evidence" value="ECO:0007669"/>
    <property type="project" value="TreeGrafter"/>
</dbReference>
<dbReference type="SUPFAM" id="SSF57716">
    <property type="entry name" value="Glucocorticoid receptor-like (DNA-binding domain)"/>
    <property type="match status" value="2"/>
</dbReference>
<keyword evidence="14" id="KW-1185">Reference proteome</keyword>
<dbReference type="OrthoDB" id="515401at2759"/>
<evidence type="ECO:0000256" key="2">
    <source>
        <dbReference type="ARBA" id="ARBA00022723"/>
    </source>
</evidence>
<dbReference type="InterPro" id="IPR013088">
    <property type="entry name" value="Znf_NHR/GATA"/>
</dbReference>
<dbReference type="FunFam" id="3.30.50.10:FF:000007">
    <property type="entry name" value="Nitrogen regulatory AreA, N-terminal"/>
    <property type="match status" value="1"/>
</dbReference>
<evidence type="ECO:0000256" key="3">
    <source>
        <dbReference type="ARBA" id="ARBA00022737"/>
    </source>
</evidence>
<evidence type="ECO:0000256" key="1">
    <source>
        <dbReference type="ARBA" id="ARBA00004123"/>
    </source>
</evidence>
<dbReference type="GO" id="GO:0000978">
    <property type="term" value="F:RNA polymerase II cis-regulatory region sequence-specific DNA binding"/>
    <property type="evidence" value="ECO:0007669"/>
    <property type="project" value="TreeGrafter"/>
</dbReference>
<comment type="caution">
    <text evidence="13">The sequence shown here is derived from an EMBL/GenBank/DDBJ whole genome shotgun (WGS) entry which is preliminary data.</text>
</comment>
<dbReference type="Gene3D" id="3.30.50.10">
    <property type="entry name" value="Erythroid Transcription Factor GATA-1, subunit A"/>
    <property type="match status" value="2"/>
</dbReference>
<keyword evidence="6" id="KW-0805">Transcription regulation</keyword>
<feature type="compositionally biased region" description="Polar residues" evidence="11">
    <location>
        <begin position="382"/>
        <end position="395"/>
    </location>
</feature>
<dbReference type="Proteomes" id="UP000091918">
    <property type="component" value="Unassembled WGS sequence"/>
</dbReference>
<dbReference type="SMART" id="SM00401">
    <property type="entry name" value="ZnF_GATA"/>
    <property type="match status" value="2"/>
</dbReference>
<dbReference type="GO" id="GO:0034757">
    <property type="term" value="P:negative regulation of iron ion transport"/>
    <property type="evidence" value="ECO:0007669"/>
    <property type="project" value="UniProtKB-ARBA"/>
</dbReference>
<keyword evidence="5" id="KW-0862">Zinc</keyword>
<feature type="compositionally biased region" description="Basic and acidic residues" evidence="11">
    <location>
        <begin position="609"/>
        <end position="618"/>
    </location>
</feature>
<evidence type="ECO:0000256" key="10">
    <source>
        <dbReference type="PROSITE-ProRule" id="PRU00094"/>
    </source>
</evidence>
<organism evidence="13 14">
    <name type="scientific">Emergomyces africanus</name>
    <dbReference type="NCBI Taxonomy" id="1955775"/>
    <lineage>
        <taxon>Eukaryota</taxon>
        <taxon>Fungi</taxon>
        <taxon>Dikarya</taxon>
        <taxon>Ascomycota</taxon>
        <taxon>Pezizomycotina</taxon>
        <taxon>Eurotiomycetes</taxon>
        <taxon>Eurotiomycetidae</taxon>
        <taxon>Onygenales</taxon>
        <taxon>Ajellomycetaceae</taxon>
        <taxon>Emergomyces</taxon>
    </lineage>
</organism>
<dbReference type="InterPro" id="IPR039355">
    <property type="entry name" value="Transcription_factor_GATA"/>
</dbReference>
<evidence type="ECO:0000313" key="14">
    <source>
        <dbReference type="Proteomes" id="UP000091918"/>
    </source>
</evidence>
<feature type="domain" description="GATA-type" evidence="12">
    <location>
        <begin position="122"/>
        <end position="175"/>
    </location>
</feature>
<feature type="compositionally biased region" description="Polar residues" evidence="11">
    <location>
        <begin position="175"/>
        <end position="194"/>
    </location>
</feature>
<proteinExistence type="predicted"/>
<evidence type="ECO:0000256" key="11">
    <source>
        <dbReference type="SAM" id="MobiDB-lite"/>
    </source>
</evidence>
<evidence type="ECO:0000256" key="5">
    <source>
        <dbReference type="ARBA" id="ARBA00022833"/>
    </source>
</evidence>
<keyword evidence="2" id="KW-0479">Metal-binding</keyword>
<dbReference type="PROSITE" id="PS50114">
    <property type="entry name" value="GATA_ZN_FINGER_2"/>
    <property type="match status" value="2"/>
</dbReference>
<protein>
    <recommendedName>
        <fullName evidence="12">GATA-type domain-containing protein</fullName>
    </recommendedName>
</protein>
<gene>
    <name evidence="13" type="ORF">ACJ72_07752</name>
</gene>
<feature type="compositionally biased region" description="Low complexity" evidence="11">
    <location>
        <begin position="434"/>
        <end position="445"/>
    </location>
</feature>
<feature type="domain" description="GATA-type" evidence="12">
    <location>
        <begin position="294"/>
        <end position="341"/>
    </location>
</feature>
<feature type="compositionally biased region" description="Polar residues" evidence="11">
    <location>
        <begin position="107"/>
        <end position="119"/>
    </location>
</feature>
<keyword evidence="3" id="KW-0677">Repeat</keyword>
<dbReference type="STRING" id="1658172.A0A1B7NM95"/>
<dbReference type="GO" id="GO:0005634">
    <property type="term" value="C:nucleus"/>
    <property type="evidence" value="ECO:0007669"/>
    <property type="project" value="UniProtKB-SubCell"/>
</dbReference>
<dbReference type="GO" id="GO:0045944">
    <property type="term" value="P:positive regulation of transcription by RNA polymerase II"/>
    <property type="evidence" value="ECO:0007669"/>
    <property type="project" value="TreeGrafter"/>
</dbReference>
<comment type="subcellular location">
    <subcellularLocation>
        <location evidence="1">Nucleus</location>
    </subcellularLocation>
</comment>
<evidence type="ECO:0000256" key="4">
    <source>
        <dbReference type="ARBA" id="ARBA00022771"/>
    </source>
</evidence>
<evidence type="ECO:0000259" key="12">
    <source>
        <dbReference type="PROSITE" id="PS50114"/>
    </source>
</evidence>
<feature type="compositionally biased region" description="Polar residues" evidence="11">
    <location>
        <begin position="77"/>
        <end position="96"/>
    </location>
</feature>
<evidence type="ECO:0000256" key="7">
    <source>
        <dbReference type="ARBA" id="ARBA00023054"/>
    </source>
</evidence>
<feature type="compositionally biased region" description="Low complexity" evidence="11">
    <location>
        <begin position="478"/>
        <end position="492"/>
    </location>
</feature>
<keyword evidence="9" id="KW-0539">Nucleus</keyword>
<evidence type="ECO:0000256" key="8">
    <source>
        <dbReference type="ARBA" id="ARBA00023163"/>
    </source>
</evidence>
<dbReference type="FunFam" id="3.30.50.10:FF:000039">
    <property type="entry name" value="Siderophore transcription factor SreA"/>
    <property type="match status" value="1"/>
</dbReference>
<feature type="compositionally biased region" description="Polar residues" evidence="11">
    <location>
        <begin position="354"/>
        <end position="364"/>
    </location>
</feature>
<dbReference type="InterPro" id="IPR000679">
    <property type="entry name" value="Znf_GATA"/>
</dbReference>
<dbReference type="CDD" id="cd00202">
    <property type="entry name" value="ZnF_GATA"/>
    <property type="match status" value="2"/>
</dbReference>
<feature type="compositionally biased region" description="Polar residues" evidence="11">
    <location>
        <begin position="277"/>
        <end position="287"/>
    </location>
</feature>